<feature type="transmembrane region" description="Helical" evidence="1">
    <location>
        <begin position="6"/>
        <end position="22"/>
    </location>
</feature>
<reference evidence="3 4" key="1">
    <citation type="submission" date="2019-07" db="EMBL/GenBank/DDBJ databases">
        <title>Genomic Encyclopedia of Archaeal and Bacterial Type Strains, Phase II (KMG-II): from individual species to whole genera.</title>
        <authorList>
            <person name="Goeker M."/>
        </authorList>
    </citation>
    <scope>NUCLEOTIDE SEQUENCE [LARGE SCALE GENOMIC DNA]</scope>
    <source>
        <strain evidence="3 4">DSM 21935</strain>
    </source>
</reference>
<feature type="transmembrane region" description="Helical" evidence="1">
    <location>
        <begin position="111"/>
        <end position="128"/>
    </location>
</feature>
<feature type="transmembrane region" description="Helical" evidence="1">
    <location>
        <begin position="134"/>
        <end position="153"/>
    </location>
</feature>
<proteinExistence type="predicted"/>
<name>A0A5D3YPD1_9BACT</name>
<gene>
    <name evidence="3" type="ORF">LX73_0186</name>
</gene>
<protein>
    <recommendedName>
        <fullName evidence="2">CAAX prenyl protease 2/Lysostaphin resistance protein A-like domain-containing protein</fullName>
    </recommendedName>
</protein>
<dbReference type="PANTHER" id="PTHR39430:SF1">
    <property type="entry name" value="PROTEASE"/>
    <property type="match status" value="1"/>
</dbReference>
<evidence type="ECO:0000259" key="2">
    <source>
        <dbReference type="Pfam" id="PF02517"/>
    </source>
</evidence>
<evidence type="ECO:0000313" key="4">
    <source>
        <dbReference type="Proteomes" id="UP000324595"/>
    </source>
</evidence>
<organism evidence="3 4">
    <name type="scientific">Fodinibius salinus</name>
    <dbReference type="NCBI Taxonomy" id="860790"/>
    <lineage>
        <taxon>Bacteria</taxon>
        <taxon>Pseudomonadati</taxon>
        <taxon>Balneolota</taxon>
        <taxon>Balneolia</taxon>
        <taxon>Balneolales</taxon>
        <taxon>Balneolaceae</taxon>
        <taxon>Fodinibius</taxon>
    </lineage>
</organism>
<feature type="transmembrane region" description="Helical" evidence="1">
    <location>
        <begin position="204"/>
        <end position="225"/>
    </location>
</feature>
<keyword evidence="1" id="KW-0812">Transmembrane</keyword>
<keyword evidence="1" id="KW-0472">Membrane</keyword>
<keyword evidence="1" id="KW-1133">Transmembrane helix</keyword>
<dbReference type="Pfam" id="PF02517">
    <property type="entry name" value="Rce1-like"/>
    <property type="match status" value="1"/>
</dbReference>
<dbReference type="OrthoDB" id="324900at2"/>
<dbReference type="PANTHER" id="PTHR39430">
    <property type="entry name" value="MEMBRANE-ASSOCIATED PROTEASE-RELATED"/>
    <property type="match status" value="1"/>
</dbReference>
<dbReference type="AlphaFoldDB" id="A0A5D3YPD1"/>
<dbReference type="GO" id="GO:0080120">
    <property type="term" value="P:CAAX-box protein maturation"/>
    <property type="evidence" value="ECO:0007669"/>
    <property type="project" value="UniProtKB-ARBA"/>
</dbReference>
<feature type="domain" description="CAAX prenyl protease 2/Lysostaphin resistance protein A-like" evidence="2">
    <location>
        <begin position="79"/>
        <end position="169"/>
    </location>
</feature>
<dbReference type="EMBL" id="VNHY01000001">
    <property type="protein sequence ID" value="TYP94893.1"/>
    <property type="molecule type" value="Genomic_DNA"/>
</dbReference>
<dbReference type="InterPro" id="IPR003675">
    <property type="entry name" value="Rce1/LyrA-like_dom"/>
</dbReference>
<evidence type="ECO:0000313" key="3">
    <source>
        <dbReference type="EMBL" id="TYP94893.1"/>
    </source>
</evidence>
<dbReference type="Proteomes" id="UP000324595">
    <property type="component" value="Unassembled WGS sequence"/>
</dbReference>
<dbReference type="GO" id="GO:0004175">
    <property type="term" value="F:endopeptidase activity"/>
    <property type="evidence" value="ECO:0007669"/>
    <property type="project" value="UniProtKB-ARBA"/>
</dbReference>
<keyword evidence="4" id="KW-1185">Reference proteome</keyword>
<comment type="caution">
    <text evidence="3">The sequence shown here is derived from an EMBL/GenBank/DDBJ whole genome shotgun (WGS) entry which is preliminary data.</text>
</comment>
<feature type="transmembrane region" description="Helical" evidence="1">
    <location>
        <begin position="42"/>
        <end position="62"/>
    </location>
</feature>
<sequence>MEILNTIISLSGLIALLSILYLRYQNKIKLGFSFDKWAPGELILGISIAFVSVTLAFLALKIGGFIEIKSIALDTPKFFKGLGTYAIGAAAEEIIFRVGLLLLLIYLLKNIWVAILLQIILFGVLHITNPSATLLTAFSNAIGGLMYSIALIYTGRIWMPFSLHVFWNFAQSFWGFNVSGLTWYSDIFVHLNPVGTKYLSGGEYGLEGSIIGIIARLLVLVLIVVTSKLIQNYYPQIIKNQYSILPQSLRPT</sequence>
<dbReference type="RefSeq" id="WP_148897585.1">
    <property type="nucleotide sequence ID" value="NZ_VNHY01000001.1"/>
</dbReference>
<feature type="transmembrane region" description="Helical" evidence="1">
    <location>
        <begin position="165"/>
        <end position="184"/>
    </location>
</feature>
<accession>A0A5D3YPD1</accession>
<evidence type="ECO:0000256" key="1">
    <source>
        <dbReference type="SAM" id="Phobius"/>
    </source>
</evidence>